<evidence type="ECO:0000313" key="2">
    <source>
        <dbReference type="Proteomes" id="UP001307760"/>
    </source>
</evidence>
<reference evidence="1 2" key="1">
    <citation type="submission" date="2023-12" db="EMBL/GenBank/DDBJ databases">
        <title>30 novel species of actinomycetes from the DSMZ collection.</title>
        <authorList>
            <person name="Nouioui I."/>
        </authorList>
    </citation>
    <scope>NUCLEOTIDE SEQUENCE [LARGE SCALE GENOMIC DNA]</scope>
    <source>
        <strain evidence="1 2">DSM 41528</strain>
    </source>
</reference>
<accession>A0ABU7NKY1</accession>
<proteinExistence type="predicted"/>
<name>A0ABU7NKY1_9ACTN</name>
<keyword evidence="2" id="KW-1185">Reference proteome</keyword>
<organism evidence="1 2">
    <name type="scientific">Streptomyces bugieae</name>
    <dbReference type="NCBI Taxonomy" id="3098223"/>
    <lineage>
        <taxon>Bacteria</taxon>
        <taxon>Bacillati</taxon>
        <taxon>Actinomycetota</taxon>
        <taxon>Actinomycetes</taxon>
        <taxon>Kitasatosporales</taxon>
        <taxon>Streptomycetaceae</taxon>
        <taxon>Streptomyces</taxon>
    </lineage>
</organism>
<dbReference type="Proteomes" id="UP001307760">
    <property type="component" value="Unassembled WGS sequence"/>
</dbReference>
<comment type="caution">
    <text evidence="1">The sequence shown here is derived from an EMBL/GenBank/DDBJ whole genome shotgun (WGS) entry which is preliminary data.</text>
</comment>
<gene>
    <name evidence="1" type="ORF">V2J85_09025</name>
</gene>
<dbReference type="EMBL" id="JAZBJP010000002">
    <property type="protein sequence ID" value="MEE4419492.1"/>
    <property type="molecule type" value="Genomic_DNA"/>
</dbReference>
<sequence>MQLTDIKKDGTTTIELTDAEAHANRDALANASGDGAAWTLQRLLSHAHGDAEQ</sequence>
<evidence type="ECO:0000313" key="1">
    <source>
        <dbReference type="EMBL" id="MEE4419492.1"/>
    </source>
</evidence>
<dbReference type="RefSeq" id="WP_330821147.1">
    <property type="nucleotide sequence ID" value="NZ_JAZBJP010000002.1"/>
</dbReference>
<protein>
    <submittedName>
        <fullName evidence="1">Uncharacterized protein</fullName>
    </submittedName>
</protein>